<dbReference type="Proteomes" id="UP000694005">
    <property type="component" value="Chromosome A04"/>
</dbReference>
<feature type="transmembrane region" description="Helical" evidence="7">
    <location>
        <begin position="738"/>
        <end position="757"/>
    </location>
</feature>
<dbReference type="Pfam" id="PF12036">
    <property type="entry name" value="DUF3522"/>
    <property type="match status" value="1"/>
</dbReference>
<keyword evidence="8" id="KW-0732">Signal</keyword>
<organism evidence="10 11">
    <name type="scientific">Brassica campestris</name>
    <name type="common">Field mustard</name>
    <dbReference type="NCBI Taxonomy" id="3711"/>
    <lineage>
        <taxon>Eukaryota</taxon>
        <taxon>Viridiplantae</taxon>
        <taxon>Streptophyta</taxon>
        <taxon>Embryophyta</taxon>
        <taxon>Tracheophyta</taxon>
        <taxon>Spermatophyta</taxon>
        <taxon>Magnoliopsida</taxon>
        <taxon>eudicotyledons</taxon>
        <taxon>Gunneridae</taxon>
        <taxon>Pentapetalae</taxon>
        <taxon>rosids</taxon>
        <taxon>malvids</taxon>
        <taxon>Brassicales</taxon>
        <taxon>Brassicaceae</taxon>
        <taxon>Brassiceae</taxon>
        <taxon>Brassica</taxon>
    </lineage>
</organism>
<dbReference type="PROSITE" id="PS00022">
    <property type="entry name" value="EGF_1"/>
    <property type="match status" value="1"/>
</dbReference>
<evidence type="ECO:0000256" key="4">
    <source>
        <dbReference type="ARBA" id="ARBA00022692"/>
    </source>
</evidence>
<evidence type="ECO:0000259" key="9">
    <source>
        <dbReference type="PROSITE" id="PS00022"/>
    </source>
</evidence>
<sequence length="813" mass="90020">MAEISILSLTTLLLFFSWSLSISNSLQDSVSYDNNGSFFTVSSFRYPKSQVRPYDTRYIRGLFISFPLILLYFMVMIFTSELCFCAVDLPPWFSSLNVAIESDVDISAKSVSKISKSLLPVICFRDGSPPLPDASTNALKALELGQLFNGSFEEGQDIEIAEQCYPMQKNISLRLTNEQISPGAWYVGLFNGIGATRTQGKMIVRSSAFSYSANITVEGCRTATMWGPSCNQTIYPLPCSRFDNQTGSVVSCSDSSPISCLNGVETKIYALDVDGIAEQLVITASNVKVDSNESYLMCYARFGAIASETLHDYSGDIHKVALVINKPKAGRWYISTNSSSKVCFSVNVKVIGCPMGKAGPNCVQQLYMLQAVMRRESSTPFESYYLPVNDATPSGSSTGFPLKSDTTTWTYFLMNIPQGGAGGHIHFRLTSHSTTQYEVYLRFGGLPTVDDHDYYYVNQTSASRSTFFSLYNSSQEKIDFYILYAREGTWSLGLRKLSDSTPATTASKGPSTLVSLSLERCPRGCSSHGNCRYGFDASGLTSYSFCSCDRTHGGFDCGIEVVSHIGHIIQSIALIASNGAALLPAYWALRQREYPEWFLFTSSGISSALYHACDVGTWCVLSYNVLQFMDFWLSFMAVIGTFVYLSTADEAVKRTIHVVVAILTALLALTQATRASNIIIVLAIGSLGLLFGFLVEFVTKHRSYCGSAGVSLNMLDRPRAVKEWFTNLIKTVKKRFRWDFVAAGLVVFTMAATSFKVETSSSYWIWHSIWHLTIYTSSFFFLCSKIAIVNNENQTHHGADSYELTRQDSLPRN</sequence>
<keyword evidence="4 7" id="KW-0812">Transmembrane</keyword>
<evidence type="ECO:0000256" key="2">
    <source>
        <dbReference type="ARBA" id="ARBA00005542"/>
    </source>
</evidence>
<comment type="similarity">
    <text evidence="2">Belongs to the TMEM8 family.</text>
</comment>
<evidence type="ECO:0000256" key="8">
    <source>
        <dbReference type="SAM" id="SignalP"/>
    </source>
</evidence>
<dbReference type="Gramene" id="A04p35570.2_BraZ1">
    <property type="protein sequence ID" value="A04p35570.2_BraZ1.CDS"/>
    <property type="gene ID" value="A04g35570.2_BraZ1"/>
</dbReference>
<feature type="transmembrane region" description="Helical" evidence="7">
    <location>
        <begin position="678"/>
        <end position="698"/>
    </location>
</feature>
<evidence type="ECO:0000256" key="5">
    <source>
        <dbReference type="ARBA" id="ARBA00022989"/>
    </source>
</evidence>
<gene>
    <name evidence="10" type="ORF">BRAPAZ1V2_A04P35570.2</name>
</gene>
<feature type="signal peptide" evidence="8">
    <location>
        <begin position="1"/>
        <end position="21"/>
    </location>
</feature>
<dbReference type="PANTHER" id="PTHR14319:SF8">
    <property type="entry name" value="EGF-LIKE DOMAIN-CONTAINING PROTEIN"/>
    <property type="match status" value="1"/>
</dbReference>
<evidence type="ECO:0000313" key="11">
    <source>
        <dbReference type="Proteomes" id="UP000694005"/>
    </source>
</evidence>
<feature type="chain" id="PRO_5034241504" description="EGF-like domain-containing protein" evidence="8">
    <location>
        <begin position="22"/>
        <end position="813"/>
    </location>
</feature>
<feature type="domain" description="EGF-like" evidence="9">
    <location>
        <begin position="546"/>
        <end position="557"/>
    </location>
</feature>
<comment type="subcellular location">
    <subcellularLocation>
        <location evidence="1">Cell membrane</location>
        <topology evidence="1">Multi-pass membrane protein</topology>
    </subcellularLocation>
</comment>
<dbReference type="AlphaFoldDB" id="A0A8D9HZ97"/>
<protein>
    <recommendedName>
        <fullName evidence="9">EGF-like domain-containing protein</fullName>
    </recommendedName>
</protein>
<feature type="transmembrane region" description="Helical" evidence="7">
    <location>
        <begin position="62"/>
        <end position="87"/>
    </location>
</feature>
<keyword evidence="6 7" id="KW-0472">Membrane</keyword>
<evidence type="ECO:0000256" key="7">
    <source>
        <dbReference type="SAM" id="Phobius"/>
    </source>
</evidence>
<dbReference type="InterPro" id="IPR000742">
    <property type="entry name" value="EGF"/>
</dbReference>
<dbReference type="GO" id="GO:0005886">
    <property type="term" value="C:plasma membrane"/>
    <property type="evidence" value="ECO:0007669"/>
    <property type="project" value="UniProtKB-SubCell"/>
</dbReference>
<name>A0A8D9HZ97_BRACM</name>
<keyword evidence="3" id="KW-1003">Cell membrane</keyword>
<dbReference type="PANTHER" id="PTHR14319">
    <property type="entry name" value="FIVE-SPAN TRANSMEMBRANE PROTEIN M83"/>
    <property type="match status" value="1"/>
</dbReference>
<evidence type="ECO:0000256" key="3">
    <source>
        <dbReference type="ARBA" id="ARBA00022475"/>
    </source>
</evidence>
<dbReference type="InterPro" id="IPR021910">
    <property type="entry name" value="NGX6/PGAP6/MYMK"/>
</dbReference>
<keyword evidence="5 7" id="KW-1133">Transmembrane helix</keyword>
<feature type="transmembrane region" description="Helical" evidence="7">
    <location>
        <begin position="655"/>
        <end position="672"/>
    </location>
</feature>
<evidence type="ECO:0000256" key="6">
    <source>
        <dbReference type="ARBA" id="ARBA00023136"/>
    </source>
</evidence>
<accession>A0A8D9HZ97</accession>
<evidence type="ECO:0000313" key="10">
    <source>
        <dbReference type="EMBL" id="CAG7908656.1"/>
    </source>
</evidence>
<feature type="transmembrane region" description="Helical" evidence="7">
    <location>
        <begin position="631"/>
        <end position="648"/>
    </location>
</feature>
<proteinExistence type="inferred from homology"/>
<evidence type="ECO:0000256" key="1">
    <source>
        <dbReference type="ARBA" id="ARBA00004651"/>
    </source>
</evidence>
<dbReference type="EMBL" id="LS974620">
    <property type="protein sequence ID" value="CAG7908656.1"/>
    <property type="molecule type" value="Genomic_DNA"/>
</dbReference>
<reference evidence="10 11" key="1">
    <citation type="submission" date="2021-07" db="EMBL/GenBank/DDBJ databases">
        <authorList>
            <consortium name="Genoscope - CEA"/>
            <person name="William W."/>
        </authorList>
    </citation>
    <scope>NUCLEOTIDE SEQUENCE [LARGE SCALE GENOMIC DNA]</scope>
</reference>
<feature type="transmembrane region" description="Helical" evidence="7">
    <location>
        <begin position="763"/>
        <end position="783"/>
    </location>
</feature>